<dbReference type="RefSeq" id="WP_157478502.1">
    <property type="nucleotide sequence ID" value="NZ_CP046566.1"/>
</dbReference>
<dbReference type="AlphaFoldDB" id="A0A6I6G9D6"/>
<evidence type="ECO:0000256" key="1">
    <source>
        <dbReference type="SAM" id="SignalP"/>
    </source>
</evidence>
<dbReference type="KEGG" id="fls:GLV81_08595"/>
<evidence type="ECO:0008006" key="4">
    <source>
        <dbReference type="Google" id="ProtNLM"/>
    </source>
</evidence>
<accession>A0A6I6G9D6</accession>
<protein>
    <recommendedName>
        <fullName evidence="4">DUF3887 domain-containing protein</fullName>
    </recommendedName>
</protein>
<keyword evidence="3" id="KW-1185">Reference proteome</keyword>
<feature type="chain" id="PRO_5026242033" description="DUF3887 domain-containing protein" evidence="1">
    <location>
        <begin position="24"/>
        <end position="152"/>
    </location>
</feature>
<organism evidence="2 3">
    <name type="scientific">Phnomibacter ginsenosidimutans</name>
    <dbReference type="NCBI Taxonomy" id="2676868"/>
    <lineage>
        <taxon>Bacteria</taxon>
        <taxon>Pseudomonadati</taxon>
        <taxon>Bacteroidota</taxon>
        <taxon>Chitinophagia</taxon>
        <taxon>Chitinophagales</taxon>
        <taxon>Chitinophagaceae</taxon>
        <taxon>Phnomibacter</taxon>
    </lineage>
</organism>
<proteinExistence type="predicted"/>
<gene>
    <name evidence="2" type="ORF">GLV81_08595</name>
</gene>
<dbReference type="Proteomes" id="UP000426027">
    <property type="component" value="Chromosome"/>
</dbReference>
<evidence type="ECO:0000313" key="3">
    <source>
        <dbReference type="Proteomes" id="UP000426027"/>
    </source>
</evidence>
<sequence length="152" mass="18042">MKILFTRLGFLSLFFFLCLSKSAGQTTPKEITDKFFSLYAKDPEKAIEYGFSTNRWMSKKSDAVKDLKTKLNNLIDLCGAYYGYDWLTEKTAGENIKIISFIVRYDREPIRFTFFFYRPKDKWQLNNFSFDESIDEDLEEATKAYRLKENFN</sequence>
<keyword evidence="1" id="KW-0732">Signal</keyword>
<name>A0A6I6G9D6_9BACT</name>
<evidence type="ECO:0000313" key="2">
    <source>
        <dbReference type="EMBL" id="QGW28143.1"/>
    </source>
</evidence>
<reference evidence="2 3" key="1">
    <citation type="submission" date="2019-11" db="EMBL/GenBank/DDBJ databases">
        <authorList>
            <person name="Im W.T."/>
        </authorList>
    </citation>
    <scope>NUCLEOTIDE SEQUENCE [LARGE SCALE GENOMIC DNA]</scope>
    <source>
        <strain evidence="2 3">SB-02</strain>
    </source>
</reference>
<dbReference type="EMBL" id="CP046566">
    <property type="protein sequence ID" value="QGW28143.1"/>
    <property type="molecule type" value="Genomic_DNA"/>
</dbReference>
<feature type="signal peptide" evidence="1">
    <location>
        <begin position="1"/>
        <end position="23"/>
    </location>
</feature>